<dbReference type="Gene3D" id="3.90.550.10">
    <property type="entry name" value="Spore Coat Polysaccharide Biosynthesis Protein SpsA, Chain A"/>
    <property type="match status" value="1"/>
</dbReference>
<dbReference type="SUPFAM" id="SSF53448">
    <property type="entry name" value="Nucleotide-diphospho-sugar transferases"/>
    <property type="match status" value="1"/>
</dbReference>
<dbReference type="AlphaFoldDB" id="C6X9K9"/>
<keyword evidence="2" id="KW-0548">Nucleotidyltransferase</keyword>
<evidence type="ECO:0000313" key="5">
    <source>
        <dbReference type="Proteomes" id="UP000002743"/>
    </source>
</evidence>
<feature type="domain" description="Nucleotidyl transferase" evidence="3">
    <location>
        <begin position="3"/>
        <end position="149"/>
    </location>
</feature>
<gene>
    <name evidence="4" type="ordered locus">Msip34_0581</name>
</gene>
<keyword evidence="5" id="KW-1185">Reference proteome</keyword>
<dbReference type="GO" id="GO:0016779">
    <property type="term" value="F:nucleotidyltransferase activity"/>
    <property type="evidence" value="ECO:0007669"/>
    <property type="project" value="UniProtKB-KW"/>
</dbReference>
<name>C6X9K9_METGS</name>
<dbReference type="NCBIfam" id="NF045761">
    <property type="entry name" value="NAMPUrTaseMurU"/>
    <property type="match status" value="1"/>
</dbReference>
<dbReference type="InterPro" id="IPR005835">
    <property type="entry name" value="NTP_transferase_dom"/>
</dbReference>
<reference evidence="4 5" key="2">
    <citation type="journal article" date="2011" name="J. Bacteriol.">
        <title>Genomes of three methylotrophs from a single niche uncover genetic and metabolic divergence of Methylophilaceae.</title>
        <authorList>
            <person name="Lapidus A."/>
            <person name="Clum A."/>
            <person name="Labutti K."/>
            <person name="Kaluzhnaya M.G."/>
            <person name="Lim S."/>
            <person name="Beck D.A."/>
            <person name="Glavina Del Rio T."/>
            <person name="Nolan M."/>
            <person name="Mavromatis K."/>
            <person name="Huntemann M."/>
            <person name="Lucas S."/>
            <person name="Lidstrom M.E."/>
            <person name="Ivanova N."/>
            <person name="Chistoserdova L."/>
        </authorList>
    </citation>
    <scope>NUCLEOTIDE SEQUENCE [LARGE SCALE GENOMIC DNA]</scope>
    <source>
        <strain evidence="4 5">SIP3-4</strain>
    </source>
</reference>
<protein>
    <submittedName>
        <fullName evidence="4">Nucleotidyl transferase</fullName>
    </submittedName>
</protein>
<dbReference type="EMBL" id="CP001674">
    <property type="protein sequence ID" value="ACT49829.1"/>
    <property type="molecule type" value="Genomic_DNA"/>
</dbReference>
<dbReference type="RefSeq" id="WP_015829460.1">
    <property type="nucleotide sequence ID" value="NC_012969.1"/>
</dbReference>
<evidence type="ECO:0000259" key="3">
    <source>
        <dbReference type="Pfam" id="PF00483"/>
    </source>
</evidence>
<dbReference type="InterPro" id="IPR029044">
    <property type="entry name" value="Nucleotide-diphossugar_trans"/>
</dbReference>
<dbReference type="KEGG" id="mei:Msip34_0581"/>
<dbReference type="PANTHER" id="PTHR43584">
    <property type="entry name" value="NUCLEOTIDYL TRANSFERASE"/>
    <property type="match status" value="1"/>
</dbReference>
<proteinExistence type="predicted"/>
<dbReference type="OrthoDB" id="9788272at2"/>
<dbReference type="STRING" id="582744.Msip34_0581"/>
<dbReference type="CDD" id="cd06422">
    <property type="entry name" value="NTP_transferase_like_1"/>
    <property type="match status" value="1"/>
</dbReference>
<keyword evidence="1 4" id="KW-0808">Transferase</keyword>
<dbReference type="eggNOG" id="COG1208">
    <property type="taxonomic scope" value="Bacteria"/>
</dbReference>
<reference evidence="5" key="1">
    <citation type="submission" date="2009-07" db="EMBL/GenBank/DDBJ databases">
        <title>Complete sequence of chromosome of Methylovorus sp. SIP3-4.</title>
        <authorList>
            <person name="Lucas S."/>
            <person name="Copeland A."/>
            <person name="Lapidus A."/>
            <person name="Glavina del Rio T."/>
            <person name="Tice H."/>
            <person name="Bruce D."/>
            <person name="Goodwin L."/>
            <person name="Pitluck S."/>
            <person name="Clum A."/>
            <person name="Larimer F."/>
            <person name="Land M."/>
            <person name="Hauser L."/>
            <person name="Kyrpides N."/>
            <person name="Mikhailova N."/>
            <person name="Kayluzhnaya M."/>
            <person name="Chistoserdova L."/>
        </authorList>
    </citation>
    <scope>NUCLEOTIDE SEQUENCE [LARGE SCALE GENOMIC DNA]</scope>
    <source>
        <strain evidence="5">SIP3-4</strain>
    </source>
</reference>
<evidence type="ECO:0000256" key="2">
    <source>
        <dbReference type="ARBA" id="ARBA00022695"/>
    </source>
</evidence>
<dbReference type="Proteomes" id="UP000002743">
    <property type="component" value="Chromosome"/>
</dbReference>
<sequence length="228" mass="24191">MRAMILAAGRGSRMRPLTDHTPKPLLKAGGKPLIVHHLEHLAAAGFSEVVINHAYLGAQIEQALGNGSAWGLSIEYSREAEALETAGGVAAALPLLGDAPFLVISGDIYVEADYRQLSEGLLAENDAALACLWMVDNPSWHAAGDFGLVDGLIQLDGNPKLTYANIGVFQPAFFASVPAGASMPMLPLFKQAIARRQLAGRHFSGVWDNIGTPAQLAQLDAYLNESHA</sequence>
<organism evidence="4 5">
    <name type="scientific">Methylovorus glucosotrophus (strain SIP3-4)</name>
    <dbReference type="NCBI Taxonomy" id="582744"/>
    <lineage>
        <taxon>Bacteria</taxon>
        <taxon>Pseudomonadati</taxon>
        <taxon>Pseudomonadota</taxon>
        <taxon>Betaproteobacteria</taxon>
        <taxon>Nitrosomonadales</taxon>
        <taxon>Methylophilaceae</taxon>
        <taxon>Methylovorus</taxon>
    </lineage>
</organism>
<evidence type="ECO:0000313" key="4">
    <source>
        <dbReference type="EMBL" id="ACT49829.1"/>
    </source>
</evidence>
<dbReference type="PANTHER" id="PTHR43584:SF8">
    <property type="entry name" value="N-ACETYLMURAMATE ALPHA-1-PHOSPHATE URIDYLYLTRANSFERASE"/>
    <property type="match status" value="1"/>
</dbReference>
<dbReference type="Pfam" id="PF00483">
    <property type="entry name" value="NTP_transferase"/>
    <property type="match status" value="1"/>
</dbReference>
<evidence type="ECO:0000256" key="1">
    <source>
        <dbReference type="ARBA" id="ARBA00022679"/>
    </source>
</evidence>
<dbReference type="InterPro" id="IPR050065">
    <property type="entry name" value="GlmU-like"/>
</dbReference>
<dbReference type="InterPro" id="IPR054790">
    <property type="entry name" value="MurU"/>
</dbReference>
<accession>C6X9K9</accession>
<dbReference type="HOGENOM" id="CLU_029499_2_1_4"/>